<accession>A0AAV9WY02</accession>
<dbReference type="InterPro" id="IPR022617">
    <property type="entry name" value="Rad60/SUMO-like_dom"/>
</dbReference>
<protein>
    <recommendedName>
        <fullName evidence="2">Ubiquitin-like domain-containing protein</fullName>
    </recommendedName>
</protein>
<feature type="compositionally biased region" description="Basic residues" evidence="1">
    <location>
        <begin position="8"/>
        <end position="30"/>
    </location>
</feature>
<gene>
    <name evidence="3" type="ORF">TWF694_003380</name>
</gene>
<feature type="compositionally biased region" description="Basic and acidic residues" evidence="1">
    <location>
        <begin position="104"/>
        <end position="128"/>
    </location>
</feature>
<reference evidence="3 4" key="1">
    <citation type="submission" date="2019-10" db="EMBL/GenBank/DDBJ databases">
        <authorList>
            <person name="Palmer J.M."/>
        </authorList>
    </citation>
    <scope>NUCLEOTIDE SEQUENCE [LARGE SCALE GENOMIC DNA]</scope>
    <source>
        <strain evidence="3 4">TWF694</strain>
    </source>
</reference>
<name>A0AAV9WY02_9PEZI</name>
<organism evidence="3 4">
    <name type="scientific">Orbilia ellipsospora</name>
    <dbReference type="NCBI Taxonomy" id="2528407"/>
    <lineage>
        <taxon>Eukaryota</taxon>
        <taxon>Fungi</taxon>
        <taxon>Dikarya</taxon>
        <taxon>Ascomycota</taxon>
        <taxon>Pezizomycotina</taxon>
        <taxon>Orbiliomycetes</taxon>
        <taxon>Orbiliales</taxon>
        <taxon>Orbiliaceae</taxon>
        <taxon>Orbilia</taxon>
    </lineage>
</organism>
<feature type="region of interest" description="Disordered" evidence="1">
    <location>
        <begin position="1"/>
        <end position="180"/>
    </location>
</feature>
<sequence>MDSIPPKKPAKKPVMKPMFIKKKVLQKNKPKPTTAEAVPSSSTPITLTGGSSSLKSPSSSQDSDIIDITDKVVENRKKDEEKKEELNDLAFWGRSQAVHAGMLKLERERHLKSKLAREAEKQKEDSQRSTRSSKRRKSDENNAIRLSDDENSGEDDEDRPRKSRDGTRSPTATTSTTVESLNPAEFDKILAAFKEKRATEEAAATLKSIQGAGAAYLSEPTSTQVPANSQRAASADPTETFKDVVIQILIVSNIEGTKPFVFNRKYSQTLGKVRETWGKMQNFNEDQLDRLILVWLNETRAFDSTVPKSLGIRFDKEGKMYVEDKSKRTSAARRDMEEQAALQQGIAPGECRVYFTAMWIEDFEEMLRKREEAREKEREKESWELSEPEDDEVLTGITLNSKPMIITLRGKNFEELKLKVKPNMKINQVIDMIKETRSLDEDVDIELHFDGDELEEDMTLEDAEIEHEFQIDVVLR</sequence>
<dbReference type="InterPro" id="IPR000626">
    <property type="entry name" value="Ubiquitin-like_dom"/>
</dbReference>
<comment type="caution">
    <text evidence="3">The sequence shown here is derived from an EMBL/GenBank/DDBJ whole genome shotgun (WGS) entry which is preliminary data.</text>
</comment>
<feature type="compositionally biased region" description="Basic and acidic residues" evidence="1">
    <location>
        <begin position="158"/>
        <end position="167"/>
    </location>
</feature>
<feature type="compositionally biased region" description="Basic and acidic residues" evidence="1">
    <location>
        <begin position="68"/>
        <end position="86"/>
    </location>
</feature>
<evidence type="ECO:0000259" key="2">
    <source>
        <dbReference type="PROSITE" id="PS50053"/>
    </source>
</evidence>
<feature type="compositionally biased region" description="Polar residues" evidence="1">
    <location>
        <begin position="39"/>
        <end position="50"/>
    </location>
</feature>
<feature type="compositionally biased region" description="Low complexity" evidence="1">
    <location>
        <begin position="168"/>
        <end position="180"/>
    </location>
</feature>
<dbReference type="Proteomes" id="UP001365542">
    <property type="component" value="Unassembled WGS sequence"/>
</dbReference>
<dbReference type="Gene3D" id="3.10.20.90">
    <property type="entry name" value="Phosphatidylinositol 3-kinase Catalytic Subunit, Chain A, domain 1"/>
    <property type="match status" value="1"/>
</dbReference>
<dbReference type="EMBL" id="JAVHJO010000013">
    <property type="protein sequence ID" value="KAK6530004.1"/>
    <property type="molecule type" value="Genomic_DNA"/>
</dbReference>
<keyword evidence="4" id="KW-1185">Reference proteome</keyword>
<proteinExistence type="predicted"/>
<dbReference type="SUPFAM" id="SSF54236">
    <property type="entry name" value="Ubiquitin-like"/>
    <property type="match status" value="1"/>
</dbReference>
<feature type="domain" description="Ubiquitin-like" evidence="2">
    <location>
        <begin position="404"/>
        <end position="476"/>
    </location>
</feature>
<dbReference type="AlphaFoldDB" id="A0AAV9WY02"/>
<evidence type="ECO:0000313" key="3">
    <source>
        <dbReference type="EMBL" id="KAK6530004.1"/>
    </source>
</evidence>
<dbReference type="InterPro" id="IPR029071">
    <property type="entry name" value="Ubiquitin-like_domsf"/>
</dbReference>
<dbReference type="Pfam" id="PF11976">
    <property type="entry name" value="Rad60-SLD"/>
    <property type="match status" value="1"/>
</dbReference>
<evidence type="ECO:0000256" key="1">
    <source>
        <dbReference type="SAM" id="MobiDB-lite"/>
    </source>
</evidence>
<evidence type="ECO:0000313" key="4">
    <source>
        <dbReference type="Proteomes" id="UP001365542"/>
    </source>
</evidence>
<dbReference type="PROSITE" id="PS50053">
    <property type="entry name" value="UBIQUITIN_2"/>
    <property type="match status" value="1"/>
</dbReference>
<feature type="compositionally biased region" description="Low complexity" evidence="1">
    <location>
        <begin position="51"/>
        <end position="63"/>
    </location>
</feature>
<feature type="compositionally biased region" description="Basic and acidic residues" evidence="1">
    <location>
        <begin position="137"/>
        <end position="148"/>
    </location>
</feature>